<dbReference type="EMBL" id="BOSL01000007">
    <property type="protein sequence ID" value="GIP53593.1"/>
    <property type="molecule type" value="Genomic_DNA"/>
</dbReference>
<evidence type="ECO:0000313" key="6">
    <source>
        <dbReference type="Proteomes" id="UP000679992"/>
    </source>
</evidence>
<dbReference type="SUPFAM" id="SSF56349">
    <property type="entry name" value="DNA breaking-rejoining enzymes"/>
    <property type="match status" value="1"/>
</dbReference>
<feature type="domain" description="Tyr recombinase" evidence="4">
    <location>
        <begin position="63"/>
        <end position="266"/>
    </location>
</feature>
<dbReference type="InterPro" id="IPR010998">
    <property type="entry name" value="Integrase_recombinase_N"/>
</dbReference>
<name>A0ABQ4MC80_9BACL</name>
<sequence length="289" mass="33229">MLSELNPEMYQKFLNHLSGALSKRTVEIIHTTMTNAMKKAVTLLKIQNNPCIGVEIKGEDSRNEIKFIAYSAIPAFLQASHKYGYIYWMFFIVMIETGIRKGEAAALKWTDIDLKKRTIRIGETLDFTAKDNSELFGNTKTYRSTRTIRISQSLINDLKFHANWQNQNKLNLPDLYRHDLNLVLCREDGNFMPKSSLFNAFERICKRASLPKLPIHSLRHTCAVLLLEAGADMRYVQEQLGHGSIQITSDVYSHISIKIEERNIERFEEYTKNILSPSSEIEGHYGGNH</sequence>
<proteinExistence type="inferred from homology"/>
<evidence type="ECO:0000256" key="1">
    <source>
        <dbReference type="ARBA" id="ARBA00008857"/>
    </source>
</evidence>
<evidence type="ECO:0000256" key="3">
    <source>
        <dbReference type="ARBA" id="ARBA00023172"/>
    </source>
</evidence>
<dbReference type="CDD" id="cd01189">
    <property type="entry name" value="INT_ICEBs1_C_like"/>
    <property type="match status" value="1"/>
</dbReference>
<evidence type="ECO:0000313" key="5">
    <source>
        <dbReference type="EMBL" id="GIP53593.1"/>
    </source>
</evidence>
<protein>
    <recommendedName>
        <fullName evidence="4">Tyr recombinase domain-containing protein</fullName>
    </recommendedName>
</protein>
<reference evidence="5 6" key="1">
    <citation type="submission" date="2021-03" db="EMBL/GenBank/DDBJ databases">
        <title>Antimicrobial resistance genes in bacteria isolated from Japanese honey, and their potential for conferring macrolide and lincosamide resistance in the American foulbrood pathogen Paenibacillus larvae.</title>
        <authorList>
            <person name="Okamoto M."/>
            <person name="Kumagai M."/>
            <person name="Kanamori H."/>
            <person name="Takamatsu D."/>
        </authorList>
    </citation>
    <scope>NUCLEOTIDE SEQUENCE [LARGE SCALE GENOMIC DNA]</scope>
    <source>
        <strain evidence="5 6">J42TS3</strain>
    </source>
</reference>
<comment type="caution">
    <text evidence="5">The sequence shown here is derived from an EMBL/GenBank/DDBJ whole genome shotgun (WGS) entry which is preliminary data.</text>
</comment>
<evidence type="ECO:0000259" key="4">
    <source>
        <dbReference type="PROSITE" id="PS51898"/>
    </source>
</evidence>
<organism evidence="5 6">
    <name type="scientific">Paenibacillus vini</name>
    <dbReference type="NCBI Taxonomy" id="1476024"/>
    <lineage>
        <taxon>Bacteria</taxon>
        <taxon>Bacillati</taxon>
        <taxon>Bacillota</taxon>
        <taxon>Bacilli</taxon>
        <taxon>Bacillales</taxon>
        <taxon>Paenibacillaceae</taxon>
        <taxon>Paenibacillus</taxon>
    </lineage>
</organism>
<keyword evidence="3" id="KW-0233">DNA recombination</keyword>
<dbReference type="Proteomes" id="UP000679992">
    <property type="component" value="Unassembled WGS sequence"/>
</dbReference>
<evidence type="ECO:0000256" key="2">
    <source>
        <dbReference type="ARBA" id="ARBA00023125"/>
    </source>
</evidence>
<dbReference type="Gene3D" id="1.10.150.130">
    <property type="match status" value="1"/>
</dbReference>
<dbReference type="InterPro" id="IPR002104">
    <property type="entry name" value="Integrase_catalytic"/>
</dbReference>
<dbReference type="PROSITE" id="PS51898">
    <property type="entry name" value="TYR_RECOMBINASE"/>
    <property type="match status" value="1"/>
</dbReference>
<dbReference type="Pfam" id="PF00589">
    <property type="entry name" value="Phage_integrase"/>
    <property type="match status" value="1"/>
</dbReference>
<dbReference type="InterPro" id="IPR050090">
    <property type="entry name" value="Tyrosine_recombinase_XerCD"/>
</dbReference>
<keyword evidence="2" id="KW-0238">DNA-binding</keyword>
<comment type="similarity">
    <text evidence="1">Belongs to the 'phage' integrase family.</text>
</comment>
<dbReference type="PANTHER" id="PTHR30349">
    <property type="entry name" value="PHAGE INTEGRASE-RELATED"/>
    <property type="match status" value="1"/>
</dbReference>
<dbReference type="Gene3D" id="1.10.443.10">
    <property type="entry name" value="Intergrase catalytic core"/>
    <property type="match status" value="1"/>
</dbReference>
<dbReference type="InterPro" id="IPR013762">
    <property type="entry name" value="Integrase-like_cat_sf"/>
</dbReference>
<keyword evidence="6" id="KW-1185">Reference proteome</keyword>
<gene>
    <name evidence="5" type="ORF">J42TS3_26280</name>
</gene>
<dbReference type="PANTHER" id="PTHR30349:SF64">
    <property type="entry name" value="PROPHAGE INTEGRASE INTD-RELATED"/>
    <property type="match status" value="1"/>
</dbReference>
<dbReference type="InterPro" id="IPR011010">
    <property type="entry name" value="DNA_brk_join_enz"/>
</dbReference>
<accession>A0ABQ4MC80</accession>